<dbReference type="GO" id="GO:1990112">
    <property type="term" value="C:RQC complex"/>
    <property type="evidence" value="ECO:0007669"/>
    <property type="project" value="TreeGrafter"/>
</dbReference>
<evidence type="ECO:0000313" key="7">
    <source>
        <dbReference type="Proteomes" id="UP001217918"/>
    </source>
</evidence>
<dbReference type="Pfam" id="PF05670">
    <property type="entry name" value="NFACT-R_1"/>
    <property type="match status" value="1"/>
</dbReference>
<feature type="region of interest" description="Disordered" evidence="4">
    <location>
        <begin position="174"/>
        <end position="195"/>
    </location>
</feature>
<dbReference type="AlphaFoldDB" id="A0AAD9IDN3"/>
<dbReference type="InterPro" id="IPR008532">
    <property type="entry name" value="NFACT_RNA-bd"/>
</dbReference>
<dbReference type="GO" id="GO:0005737">
    <property type="term" value="C:cytoplasm"/>
    <property type="evidence" value="ECO:0007669"/>
    <property type="project" value="UniProtKB-ARBA"/>
</dbReference>
<evidence type="ECO:0000256" key="1">
    <source>
        <dbReference type="ARBA" id="ARBA00008318"/>
    </source>
</evidence>
<dbReference type="InterPro" id="IPR051608">
    <property type="entry name" value="RQC_Subunit_NEMF"/>
</dbReference>
<evidence type="ECO:0000259" key="5">
    <source>
        <dbReference type="Pfam" id="PF05670"/>
    </source>
</evidence>
<keyword evidence="7" id="KW-1185">Reference proteome</keyword>
<dbReference type="Gene3D" id="2.30.310.10">
    <property type="entry name" value="ibrinogen binding protein from staphylococcus aureus domain"/>
    <property type="match status" value="1"/>
</dbReference>
<dbReference type="GO" id="GO:0072344">
    <property type="term" value="P:rescue of stalled ribosome"/>
    <property type="evidence" value="ECO:0007669"/>
    <property type="project" value="TreeGrafter"/>
</dbReference>
<dbReference type="GO" id="GO:0000049">
    <property type="term" value="F:tRNA binding"/>
    <property type="evidence" value="ECO:0007669"/>
    <property type="project" value="TreeGrafter"/>
</dbReference>
<accession>A0AAD9IDN3</accession>
<dbReference type="PANTHER" id="PTHR15239">
    <property type="entry name" value="NUCLEAR EXPORT MEDIATOR FACTOR NEMF"/>
    <property type="match status" value="1"/>
</dbReference>
<protein>
    <recommendedName>
        <fullName evidence="3">Ribosome quality control complex subunit 2</fullName>
    </recommendedName>
</protein>
<dbReference type="FunFam" id="2.30.310.10:FF:000003">
    <property type="entry name" value="Zinc knuckle domain containing protein"/>
    <property type="match status" value="1"/>
</dbReference>
<comment type="similarity">
    <text evidence="1">Belongs to the NEMF family.</text>
</comment>
<evidence type="ECO:0000256" key="4">
    <source>
        <dbReference type="SAM" id="MobiDB-lite"/>
    </source>
</evidence>
<reference evidence="6" key="1">
    <citation type="journal article" date="2023" name="Mol. Plant Microbe Interact.">
        <title>Elucidating the Obligate Nature and Biological Capacity of an Invasive Fungal Corn Pathogen.</title>
        <authorList>
            <person name="MacCready J.S."/>
            <person name="Roggenkamp E.M."/>
            <person name="Gdanetz K."/>
            <person name="Chilvers M.I."/>
        </authorList>
    </citation>
    <scope>NUCLEOTIDE SEQUENCE</scope>
    <source>
        <strain evidence="6">PM02</strain>
    </source>
</reference>
<comment type="caution">
    <text evidence="6">The sequence shown here is derived from an EMBL/GenBank/DDBJ whole genome shotgun (WGS) entry which is preliminary data.</text>
</comment>
<name>A0AAD9IDN3_9PEZI</name>
<dbReference type="PANTHER" id="PTHR15239:SF6">
    <property type="entry name" value="RIBOSOME QUALITY CONTROL COMPLEX SUBUNIT NEMF"/>
    <property type="match status" value="1"/>
</dbReference>
<dbReference type="Proteomes" id="UP001217918">
    <property type="component" value="Unassembled WGS sequence"/>
</dbReference>
<evidence type="ECO:0000256" key="3">
    <source>
        <dbReference type="ARBA" id="ARBA00070414"/>
    </source>
</evidence>
<feature type="domain" description="NFACT RNA-binding" evidence="5">
    <location>
        <begin position="344"/>
        <end position="378"/>
    </location>
</feature>
<evidence type="ECO:0000256" key="2">
    <source>
        <dbReference type="ARBA" id="ARBA00023054"/>
    </source>
</evidence>
<dbReference type="Pfam" id="PF05833">
    <property type="entry name" value="NFACT_N"/>
    <property type="match status" value="1"/>
</dbReference>
<proteinExistence type="inferred from homology"/>
<dbReference type="GO" id="GO:1990116">
    <property type="term" value="P:ribosome-associated ubiquitin-dependent protein catabolic process"/>
    <property type="evidence" value="ECO:0007669"/>
    <property type="project" value="TreeGrafter"/>
</dbReference>
<dbReference type="EMBL" id="JAQQPM010000009">
    <property type="protein sequence ID" value="KAK2075279.1"/>
    <property type="molecule type" value="Genomic_DNA"/>
</dbReference>
<organism evidence="6 7">
    <name type="scientific">Phyllachora maydis</name>
    <dbReference type="NCBI Taxonomy" id="1825666"/>
    <lineage>
        <taxon>Eukaryota</taxon>
        <taxon>Fungi</taxon>
        <taxon>Dikarya</taxon>
        <taxon>Ascomycota</taxon>
        <taxon>Pezizomycotina</taxon>
        <taxon>Sordariomycetes</taxon>
        <taxon>Sordariomycetidae</taxon>
        <taxon>Phyllachorales</taxon>
        <taxon>Phyllachoraceae</taxon>
        <taxon>Phyllachora</taxon>
    </lineage>
</organism>
<gene>
    <name evidence="6" type="ORF">P8C59_009419</name>
</gene>
<dbReference type="GO" id="GO:0043023">
    <property type="term" value="F:ribosomal large subunit binding"/>
    <property type="evidence" value="ECO:0007669"/>
    <property type="project" value="TreeGrafter"/>
</dbReference>
<keyword evidence="2" id="KW-0175">Coiled coil</keyword>
<evidence type="ECO:0000313" key="6">
    <source>
        <dbReference type="EMBL" id="KAK2075279.1"/>
    </source>
</evidence>
<sequence>MKQRFSSLDVKVISHELSEALVSLRLANIYDLNSKTILLKFAKPEIRKQLVVESGFRCHLTEFARTSASVPGHFVARLRKFLKTRRVTAVSQIGTDRIVDFQFSDGTYHLFLEFFASGNIILTDGDLKILTLLRNVPESEEQEPQRVGLSYRLDNKQNVDGLPALTKERVRQALESHVQKSASNGASTKKTKKKGADELKRGLSAIISEIPPNPVAQIIKLPMKLEENLITLELGEQEDEADEDANFDYETDEEFVDDENQPDKTKMSQERLQVDVRLDLTPWANAGLYFDQKKVAADKAQKTVQQSSLALKNAELKIERDLKAGLKQEKPILQPLRKQMWFEKFLWFVSSDGYLVLGGRDSTQNEMLYKRHLRKGDFDARASLQPDGLLVERLG</sequence>